<gene>
    <name evidence="2" type="ORF">FHS76_001349</name>
</gene>
<dbReference type="Proteomes" id="UP000555546">
    <property type="component" value="Unassembled WGS sequence"/>
</dbReference>
<comment type="caution">
    <text evidence="2">The sequence shown here is derived from an EMBL/GenBank/DDBJ whole genome shotgun (WGS) entry which is preliminary data.</text>
</comment>
<organism evidence="2 3">
    <name type="scientific">Brucella daejeonensis</name>
    <dbReference type="NCBI Taxonomy" id="659015"/>
    <lineage>
        <taxon>Bacteria</taxon>
        <taxon>Pseudomonadati</taxon>
        <taxon>Pseudomonadota</taxon>
        <taxon>Alphaproteobacteria</taxon>
        <taxon>Hyphomicrobiales</taxon>
        <taxon>Brucellaceae</taxon>
        <taxon>Brucella/Ochrobactrum group</taxon>
        <taxon>Brucella</taxon>
    </lineage>
</organism>
<name>A0A7W9AVS5_9HYPH</name>
<evidence type="ECO:0000313" key="2">
    <source>
        <dbReference type="EMBL" id="MBB5701498.1"/>
    </source>
</evidence>
<dbReference type="EMBL" id="JACIJG010000004">
    <property type="protein sequence ID" value="MBB5701498.1"/>
    <property type="molecule type" value="Genomic_DNA"/>
</dbReference>
<proteinExistence type="predicted"/>
<accession>A0A7W9AVS5</accession>
<feature type="region of interest" description="Disordered" evidence="1">
    <location>
        <begin position="1"/>
        <end position="21"/>
    </location>
</feature>
<evidence type="ECO:0000256" key="1">
    <source>
        <dbReference type="SAM" id="MobiDB-lite"/>
    </source>
</evidence>
<keyword evidence="3" id="KW-1185">Reference proteome</keyword>
<sequence>MSMAEKRTLKENVKPPKKEPAYLKALASRVKGKGRKR</sequence>
<protein>
    <submittedName>
        <fullName evidence="2">Uncharacterized protein</fullName>
    </submittedName>
</protein>
<evidence type="ECO:0000313" key="3">
    <source>
        <dbReference type="Proteomes" id="UP000555546"/>
    </source>
</evidence>
<reference evidence="2 3" key="1">
    <citation type="submission" date="2020-08" db="EMBL/GenBank/DDBJ databases">
        <title>Genomic Encyclopedia of Type Strains, Phase IV (KMG-IV): sequencing the most valuable type-strain genomes for metagenomic binning, comparative biology and taxonomic classification.</title>
        <authorList>
            <person name="Goeker M."/>
        </authorList>
    </citation>
    <scope>NUCLEOTIDE SEQUENCE [LARGE SCALE GENOMIC DNA]</scope>
    <source>
        <strain evidence="2 3">DSM 26944</strain>
    </source>
</reference>
<dbReference type="AlphaFoldDB" id="A0A7W9AVS5"/>